<dbReference type="AlphaFoldDB" id="A0A146KBU3"/>
<reference evidence="7" key="1">
    <citation type="submission" date="2015-07" db="EMBL/GenBank/DDBJ databases">
        <title>Adaptation to a free-living lifestyle via gene acquisitions in the diplomonad Trepomonas sp. PC1.</title>
        <authorList>
            <person name="Xu F."/>
            <person name="Jerlstrom-Hultqvist J."/>
            <person name="Kolisko M."/>
            <person name="Simpson A.G.B."/>
            <person name="Roger A.J."/>
            <person name="Svard S.G."/>
            <person name="Andersson J.O."/>
        </authorList>
    </citation>
    <scope>NUCLEOTIDE SEQUENCE</scope>
    <source>
        <strain evidence="7">PC1</strain>
    </source>
</reference>
<dbReference type="PANTHER" id="PTHR45973:SF9">
    <property type="entry name" value="LEUCINE-RICH REPEAT-CONTAINING PROTEIN 46"/>
    <property type="match status" value="1"/>
</dbReference>
<evidence type="ECO:0000256" key="1">
    <source>
        <dbReference type="ARBA" id="ARBA00004138"/>
    </source>
</evidence>
<keyword evidence="3" id="KW-0677">Repeat</keyword>
<feature type="region of interest" description="Disordered" evidence="6">
    <location>
        <begin position="1"/>
        <end position="29"/>
    </location>
</feature>
<dbReference type="InterPro" id="IPR050576">
    <property type="entry name" value="Cilia_flagella_integrity"/>
</dbReference>
<accession>A0A146KBU3</accession>
<evidence type="ECO:0000256" key="5">
    <source>
        <dbReference type="ARBA" id="ARBA00023273"/>
    </source>
</evidence>
<name>A0A146KBU3_9EUKA</name>
<evidence type="ECO:0000256" key="3">
    <source>
        <dbReference type="ARBA" id="ARBA00022737"/>
    </source>
</evidence>
<proteinExistence type="predicted"/>
<evidence type="ECO:0000313" key="7">
    <source>
        <dbReference type="EMBL" id="JAP92941.1"/>
    </source>
</evidence>
<keyword evidence="5" id="KW-0966">Cell projection</keyword>
<evidence type="ECO:0000256" key="2">
    <source>
        <dbReference type="ARBA" id="ARBA00022614"/>
    </source>
</evidence>
<dbReference type="SUPFAM" id="SSF52075">
    <property type="entry name" value="Outer arm dynein light chain 1"/>
    <property type="match status" value="1"/>
</dbReference>
<sequence>DSKISNEQPSQISSTREAPQCQLQAKHQKQSRISIKPDSPIQILNKIRRTDNVSFLELFGVPTSLDGVHRFKNLQTLQILKYCGDDNLFYHLQSADLPLVKMLLIKSNIRSLTGIERFTSLEELILFDNQVSDLSPIRNLCQLKRLSLEKNNLRGFKQLSKLTNLTSFNAAQNPIESISTVQFFSQLEIADFTDCRIKSQNEFLAFKKLQKLRTVFIKGNPLQEISLIGQMICREVNLHFNDTQKITPSEITEEFDEQNVKLQFQKAENEKEHIYNRAEAKSLKTKQKAIQVASQKGHLKKVLHTLSDSLE</sequence>
<keyword evidence="4" id="KW-0969">Cilium</keyword>
<dbReference type="EMBL" id="GDID01003665">
    <property type="protein sequence ID" value="JAP92941.1"/>
    <property type="molecule type" value="Transcribed_RNA"/>
</dbReference>
<dbReference type="InterPro" id="IPR025875">
    <property type="entry name" value="Leu-rich_rpt_4"/>
</dbReference>
<dbReference type="PANTHER" id="PTHR45973">
    <property type="entry name" value="PROTEIN PHOSPHATASE 1 REGULATORY SUBUNIT SDS22-RELATED"/>
    <property type="match status" value="1"/>
</dbReference>
<dbReference type="InterPro" id="IPR001611">
    <property type="entry name" value="Leu-rich_rpt"/>
</dbReference>
<dbReference type="Gene3D" id="3.80.10.10">
    <property type="entry name" value="Ribonuclease Inhibitor"/>
    <property type="match status" value="1"/>
</dbReference>
<feature type="non-terminal residue" evidence="7">
    <location>
        <position position="1"/>
    </location>
</feature>
<keyword evidence="2" id="KW-0433">Leucine-rich repeat</keyword>
<protein>
    <submittedName>
        <fullName evidence="7">Internalin-like protein</fullName>
    </submittedName>
</protein>
<dbReference type="InterPro" id="IPR032675">
    <property type="entry name" value="LRR_dom_sf"/>
</dbReference>
<dbReference type="PROSITE" id="PS51450">
    <property type="entry name" value="LRR"/>
    <property type="match status" value="1"/>
</dbReference>
<evidence type="ECO:0000256" key="4">
    <source>
        <dbReference type="ARBA" id="ARBA00023069"/>
    </source>
</evidence>
<comment type="subcellular location">
    <subcellularLocation>
        <location evidence="1">Cell projection</location>
        <location evidence="1">Cilium</location>
    </subcellularLocation>
</comment>
<evidence type="ECO:0000256" key="6">
    <source>
        <dbReference type="SAM" id="MobiDB-lite"/>
    </source>
</evidence>
<feature type="non-terminal residue" evidence="7">
    <location>
        <position position="311"/>
    </location>
</feature>
<organism evidence="7">
    <name type="scientific">Trepomonas sp. PC1</name>
    <dbReference type="NCBI Taxonomy" id="1076344"/>
    <lineage>
        <taxon>Eukaryota</taxon>
        <taxon>Metamonada</taxon>
        <taxon>Diplomonadida</taxon>
        <taxon>Hexamitidae</taxon>
        <taxon>Hexamitinae</taxon>
        <taxon>Trepomonas</taxon>
    </lineage>
</organism>
<feature type="compositionally biased region" description="Polar residues" evidence="6">
    <location>
        <begin position="1"/>
        <end position="25"/>
    </location>
</feature>
<gene>
    <name evidence="7" type="ORF">TPC1_14953</name>
</gene>
<dbReference type="Pfam" id="PF12799">
    <property type="entry name" value="LRR_4"/>
    <property type="match status" value="1"/>
</dbReference>